<dbReference type="Proteomes" id="UP000305041">
    <property type="component" value="Unassembled WGS sequence"/>
</dbReference>
<organism evidence="1 2">
    <name type="scientific">Parasedimentitalea maritima</name>
    <dbReference type="NCBI Taxonomy" id="2578117"/>
    <lineage>
        <taxon>Bacteria</taxon>
        <taxon>Pseudomonadati</taxon>
        <taxon>Pseudomonadota</taxon>
        <taxon>Alphaproteobacteria</taxon>
        <taxon>Rhodobacterales</taxon>
        <taxon>Paracoccaceae</taxon>
        <taxon>Parasedimentitalea</taxon>
    </lineage>
</organism>
<gene>
    <name evidence="1" type="ORF">FEE96_03500</name>
</gene>
<reference evidence="1 2" key="1">
    <citation type="submission" date="2019-05" db="EMBL/GenBank/DDBJ databases">
        <title>Draft genome sequence of Pelagicola sp. DSW4-44.</title>
        <authorList>
            <person name="Oh J."/>
        </authorList>
    </citation>
    <scope>NUCLEOTIDE SEQUENCE [LARGE SCALE GENOMIC DNA]</scope>
    <source>
        <strain evidence="1 2">DSW4-44</strain>
    </source>
</reference>
<comment type="caution">
    <text evidence="1">The sequence shown here is derived from an EMBL/GenBank/DDBJ whole genome shotgun (WGS) entry which is preliminary data.</text>
</comment>
<keyword evidence="2" id="KW-1185">Reference proteome</keyword>
<dbReference type="RefSeq" id="WP_138161591.1">
    <property type="nucleotide sequence ID" value="NZ_VAUA01000001.1"/>
</dbReference>
<name>A0ABY2V2Y4_9RHOB</name>
<dbReference type="EMBL" id="VAUA01000001">
    <property type="protein sequence ID" value="TLP69360.1"/>
    <property type="molecule type" value="Genomic_DNA"/>
</dbReference>
<protein>
    <recommendedName>
        <fullName evidence="3">Polysaccharide pyruvyl transferase domain-containing protein</fullName>
    </recommendedName>
</protein>
<accession>A0ABY2V2Y4</accession>
<sequence length="267" mass="30278">MSEQEGSPPAKMCDMQNYFHFDANNIGDQASGPSNYFFRSLCEKHNFKSPPPLDVMVLFGGGSIFQQMEQTIAANQGDLHEKSLVAWGVGLPPKGRRDVAVHSLVSNFDLVGTRNFDWSDEYDFVPCASCMSPQFDTLPEVTHEVVVFKHHRKTPTLQLPDDIPQMTNRLRPLKEVIDFLASGETVVTSSYHGVYWAQLLGKKVVCVPFNNKFYSFEYPPLYSSVDNCINDVRSATQYESTLTRYRKLNVAYWEKVVTNWKAKGLLS</sequence>
<proteinExistence type="predicted"/>
<evidence type="ECO:0000313" key="2">
    <source>
        <dbReference type="Proteomes" id="UP000305041"/>
    </source>
</evidence>
<evidence type="ECO:0008006" key="3">
    <source>
        <dbReference type="Google" id="ProtNLM"/>
    </source>
</evidence>
<evidence type="ECO:0000313" key="1">
    <source>
        <dbReference type="EMBL" id="TLP69360.1"/>
    </source>
</evidence>